<dbReference type="RefSeq" id="WP_344510102.1">
    <property type="nucleotide sequence ID" value="NZ_BAAAQD010000023.1"/>
</dbReference>
<sequence length="332" mass="34724">MNPVVRYVFNLDDLHGLAGTLRGAAHALDDAAGSVRVAQAAVADLPGIGGDTAAVAGGIAVRFEAAARGLRADAGWLAATVGKLAALDATFWAGAGLGKVTSAFQGDRALRRRYGRDAGATRRLGNITRTGVDLFGEDVTGSKLPQQAMRYYQGLKHFKAVDRALWQLRYPLAWHATAAADALRHAARRAGVPAAKRPDWIRRLAGDGHGLRRLRRVGNWAIPGGSAALLLEDGRQLFNQKHTGARGGLEVLRDTTATVGSGLHLASDVLNVVPVAGTVADKGVDAAVFFTFDASVMALDAVDFVGFEHGDDVVHAVGDAAGEVKDFVGGIL</sequence>
<accession>A0ABP4N2F4</accession>
<proteinExistence type="predicted"/>
<protein>
    <recommendedName>
        <fullName evidence="3">PE-PGRS family protein</fullName>
    </recommendedName>
</protein>
<evidence type="ECO:0008006" key="3">
    <source>
        <dbReference type="Google" id="ProtNLM"/>
    </source>
</evidence>
<dbReference type="Proteomes" id="UP001501470">
    <property type="component" value="Unassembled WGS sequence"/>
</dbReference>
<evidence type="ECO:0000313" key="2">
    <source>
        <dbReference type="Proteomes" id="UP001501470"/>
    </source>
</evidence>
<organism evidence="1 2">
    <name type="scientific">Dactylosporangium maewongense</name>
    <dbReference type="NCBI Taxonomy" id="634393"/>
    <lineage>
        <taxon>Bacteria</taxon>
        <taxon>Bacillati</taxon>
        <taxon>Actinomycetota</taxon>
        <taxon>Actinomycetes</taxon>
        <taxon>Micromonosporales</taxon>
        <taxon>Micromonosporaceae</taxon>
        <taxon>Dactylosporangium</taxon>
    </lineage>
</organism>
<reference evidence="2" key="1">
    <citation type="journal article" date="2019" name="Int. J. Syst. Evol. Microbiol.">
        <title>The Global Catalogue of Microorganisms (GCM) 10K type strain sequencing project: providing services to taxonomists for standard genome sequencing and annotation.</title>
        <authorList>
            <consortium name="The Broad Institute Genomics Platform"/>
            <consortium name="The Broad Institute Genome Sequencing Center for Infectious Disease"/>
            <person name="Wu L."/>
            <person name="Ma J."/>
        </authorList>
    </citation>
    <scope>NUCLEOTIDE SEQUENCE [LARGE SCALE GENOMIC DNA]</scope>
    <source>
        <strain evidence="2">JCM 15933</strain>
    </source>
</reference>
<dbReference type="EMBL" id="BAAAQD010000023">
    <property type="protein sequence ID" value="GAA1553922.1"/>
    <property type="molecule type" value="Genomic_DNA"/>
</dbReference>
<comment type="caution">
    <text evidence="1">The sequence shown here is derived from an EMBL/GenBank/DDBJ whole genome shotgun (WGS) entry which is preliminary data.</text>
</comment>
<evidence type="ECO:0000313" key="1">
    <source>
        <dbReference type="EMBL" id="GAA1553922.1"/>
    </source>
</evidence>
<keyword evidence="2" id="KW-1185">Reference proteome</keyword>
<name>A0ABP4N2F4_9ACTN</name>
<gene>
    <name evidence="1" type="ORF">GCM10009827_088360</name>
</gene>